<protein>
    <submittedName>
        <fullName evidence="2">Uncharacterized protein</fullName>
    </submittedName>
</protein>
<accession>A0A8S5S4F3</accession>
<evidence type="ECO:0000313" key="2">
    <source>
        <dbReference type="EMBL" id="DAF45699.1"/>
    </source>
</evidence>
<dbReference type="EMBL" id="BK032517">
    <property type="protein sequence ID" value="DAF45699.1"/>
    <property type="molecule type" value="Genomic_DNA"/>
</dbReference>
<keyword evidence="1" id="KW-1133">Transmembrane helix</keyword>
<organism evidence="2">
    <name type="scientific">Siphoviridae sp. ctJ7x27</name>
    <dbReference type="NCBI Taxonomy" id="2827835"/>
    <lineage>
        <taxon>Viruses</taxon>
        <taxon>Duplodnaviria</taxon>
        <taxon>Heunggongvirae</taxon>
        <taxon>Uroviricota</taxon>
        <taxon>Caudoviricetes</taxon>
    </lineage>
</organism>
<evidence type="ECO:0000256" key="1">
    <source>
        <dbReference type="SAM" id="Phobius"/>
    </source>
</evidence>
<sequence length="135" mass="15728">MDIITHTAVGLATGCAFGQPVAGVVAAVIADAPLWDRRRYTKPPTGYDITHSVQFWLLVGIWGEITTQSLVWLVAYGSHIFLDLFTHGKDWGPRLWYPDEKRYFYNSEWEWFNPSWWFGFHLALFWITICLFIQL</sequence>
<proteinExistence type="predicted"/>
<reference evidence="2" key="1">
    <citation type="journal article" date="2021" name="Proc. Natl. Acad. Sci. U.S.A.">
        <title>A Catalog of Tens of Thousands of Viruses from Human Metagenomes Reveals Hidden Associations with Chronic Diseases.</title>
        <authorList>
            <person name="Tisza M.J."/>
            <person name="Buck C.B."/>
        </authorList>
    </citation>
    <scope>NUCLEOTIDE SEQUENCE</scope>
    <source>
        <strain evidence="2">CtJ7x27</strain>
    </source>
</reference>
<dbReference type="InterPro" id="IPR007404">
    <property type="entry name" value="YdjM-like"/>
</dbReference>
<feature type="transmembrane region" description="Helical" evidence="1">
    <location>
        <begin position="115"/>
        <end position="133"/>
    </location>
</feature>
<keyword evidence="1" id="KW-0812">Transmembrane</keyword>
<name>A0A8S5S4F3_9CAUD</name>
<keyword evidence="1" id="KW-0472">Membrane</keyword>
<dbReference type="Pfam" id="PF04307">
    <property type="entry name" value="YdjM"/>
    <property type="match status" value="1"/>
</dbReference>